<keyword evidence="1" id="KW-0812">Transmembrane</keyword>
<gene>
    <name evidence="2" type="ORF">JKL49_27025</name>
</gene>
<evidence type="ECO:0000313" key="2">
    <source>
        <dbReference type="EMBL" id="QQZ50149.1"/>
    </source>
</evidence>
<proteinExistence type="predicted"/>
<dbReference type="Pfam" id="PF11700">
    <property type="entry name" value="ATG22"/>
    <property type="match status" value="1"/>
</dbReference>
<organism evidence="2">
    <name type="scientific">Phenylobacterium glaciei</name>
    <dbReference type="NCBI Taxonomy" id="2803784"/>
    <lineage>
        <taxon>Bacteria</taxon>
        <taxon>Pseudomonadati</taxon>
        <taxon>Pseudomonadota</taxon>
        <taxon>Alphaproteobacteria</taxon>
        <taxon>Caulobacterales</taxon>
        <taxon>Caulobacteraceae</taxon>
        <taxon>Phenylobacterium</taxon>
    </lineage>
</organism>
<protein>
    <submittedName>
        <fullName evidence="2">MFS transporter</fullName>
    </submittedName>
</protein>
<keyword evidence="1" id="KW-1133">Transmembrane helix</keyword>
<feature type="transmembrane region" description="Helical" evidence="1">
    <location>
        <begin position="77"/>
        <end position="95"/>
    </location>
</feature>
<dbReference type="InterPro" id="IPR024671">
    <property type="entry name" value="Atg22-like"/>
</dbReference>
<accession>A0A974S896</accession>
<dbReference type="InterPro" id="IPR036259">
    <property type="entry name" value="MFS_trans_sf"/>
</dbReference>
<dbReference type="AlphaFoldDB" id="A0A974S896"/>
<evidence type="ECO:0000256" key="1">
    <source>
        <dbReference type="SAM" id="Phobius"/>
    </source>
</evidence>
<dbReference type="Gene3D" id="1.20.1250.20">
    <property type="entry name" value="MFS general substrate transporter like domains"/>
    <property type="match status" value="1"/>
</dbReference>
<feature type="transmembrane region" description="Helical" evidence="1">
    <location>
        <begin position="115"/>
        <end position="134"/>
    </location>
</feature>
<sequence>MLGIILSVLAVIGGFVGRWLDAGVGPKRAVQIEIGMALAGIIALLGMTPEKILYLWSYDPTTHARLWEGMFGTWPEVVYILIGFSNAIFVTAQYASSRTLLTRLTPPEQTGTFFGVYALSGTATVWLGSFLVNLGTQVFKTQQGASRPSHCCCWWASWGCCS</sequence>
<reference evidence="2" key="1">
    <citation type="submission" date="2021-01" db="EMBL/GenBank/DDBJ databases">
        <title>Genome sequence of Phenylobacterium sp. 20VBR1 isolated from a valley glaceir, Ny-Alesund, Svalbard.</title>
        <authorList>
            <person name="Thomas F.A."/>
            <person name="Krishnan K.P."/>
            <person name="Sinha R.K."/>
        </authorList>
    </citation>
    <scope>NUCLEOTIDE SEQUENCE</scope>
    <source>
        <strain evidence="2">20VBR1</strain>
    </source>
</reference>
<dbReference type="EMBL" id="CP068570">
    <property type="protein sequence ID" value="QQZ50149.1"/>
    <property type="molecule type" value="Genomic_DNA"/>
</dbReference>
<keyword evidence="1" id="KW-0472">Membrane</keyword>
<dbReference type="SUPFAM" id="SSF103473">
    <property type="entry name" value="MFS general substrate transporter"/>
    <property type="match status" value="1"/>
</dbReference>
<name>A0A974S896_9CAUL</name>
<feature type="transmembrane region" description="Helical" evidence="1">
    <location>
        <begin position="34"/>
        <end position="56"/>
    </location>
</feature>